<dbReference type="Gene3D" id="3.90.1720.10">
    <property type="entry name" value="endopeptidase domain like (from Nostoc punctiforme)"/>
    <property type="match status" value="1"/>
</dbReference>
<geneLocation type="plasmid" evidence="7 8">
    <name>poh4</name>
</geneLocation>
<dbReference type="Proteomes" id="UP000194143">
    <property type="component" value="Plasmid poh4"/>
</dbReference>
<dbReference type="RefSeq" id="WP_000639715.1">
    <property type="nucleotide sequence ID" value="NZ_CP021065.1"/>
</dbReference>
<keyword evidence="4" id="KW-0788">Thiol protease</keyword>
<keyword evidence="7" id="KW-0614">Plasmid</keyword>
<evidence type="ECO:0000256" key="2">
    <source>
        <dbReference type="ARBA" id="ARBA00022670"/>
    </source>
</evidence>
<keyword evidence="8" id="KW-1185">Reference proteome</keyword>
<keyword evidence="5" id="KW-0812">Transmembrane</keyword>
<gene>
    <name evidence="7" type="ORF">CAB88_33240</name>
</gene>
<evidence type="ECO:0000256" key="4">
    <source>
        <dbReference type="ARBA" id="ARBA00022807"/>
    </source>
</evidence>
<keyword evidence="5" id="KW-1133">Transmembrane helix</keyword>
<dbReference type="InterPro" id="IPR000064">
    <property type="entry name" value="NLP_P60_dom"/>
</dbReference>
<dbReference type="SMR" id="A0A1W6WZ43"/>
<keyword evidence="5" id="KW-0472">Membrane</keyword>
<dbReference type="GeneID" id="99687378"/>
<dbReference type="AlphaFoldDB" id="A0A1W6WZ43"/>
<comment type="similarity">
    <text evidence="1">Belongs to the peptidase C40 family.</text>
</comment>
<evidence type="ECO:0000259" key="6">
    <source>
        <dbReference type="PROSITE" id="PS51935"/>
    </source>
</evidence>
<evidence type="ECO:0000256" key="5">
    <source>
        <dbReference type="SAM" id="Phobius"/>
    </source>
</evidence>
<organism evidence="7 8">
    <name type="scientific">Bacillus thuringiensis</name>
    <dbReference type="NCBI Taxonomy" id="1428"/>
    <lineage>
        <taxon>Bacteria</taxon>
        <taxon>Bacillati</taxon>
        <taxon>Bacillota</taxon>
        <taxon>Bacilli</taxon>
        <taxon>Bacillales</taxon>
        <taxon>Bacillaceae</taxon>
        <taxon>Bacillus</taxon>
        <taxon>Bacillus cereus group</taxon>
    </lineage>
</organism>
<evidence type="ECO:0000313" key="7">
    <source>
        <dbReference type="EMBL" id="ARP61852.1"/>
    </source>
</evidence>
<dbReference type="InterPro" id="IPR051202">
    <property type="entry name" value="Peptidase_C40"/>
</dbReference>
<keyword evidence="3" id="KW-0378">Hydrolase</keyword>
<proteinExistence type="inferred from homology"/>
<accession>A0A1W6WZ43</accession>
<protein>
    <submittedName>
        <fullName evidence="7">Conjugal transfer protein</fullName>
    </submittedName>
</protein>
<evidence type="ECO:0000256" key="3">
    <source>
        <dbReference type="ARBA" id="ARBA00022801"/>
    </source>
</evidence>
<dbReference type="InterPro" id="IPR038765">
    <property type="entry name" value="Papain-like_cys_pep_sf"/>
</dbReference>
<dbReference type="SUPFAM" id="SSF54001">
    <property type="entry name" value="Cysteine proteinases"/>
    <property type="match status" value="1"/>
</dbReference>
<reference evidence="7 8" key="1">
    <citation type="submission" date="2017-04" db="EMBL/GenBank/DDBJ databases">
        <title>Complete Genome Sequence of Bacillus thuringiensis type Strain ATCC 10792.</title>
        <authorList>
            <person name="Oh D.-H."/>
            <person name="Park B.-J."/>
            <person name="Shuai W."/>
            <person name="Chelliah R."/>
        </authorList>
    </citation>
    <scope>NUCLEOTIDE SEQUENCE [LARGE SCALE GENOMIC DNA]</scope>
    <source>
        <strain evidence="7 8">ATCC 10792</strain>
        <plasmid evidence="7 8">poh4</plasmid>
    </source>
</reference>
<feature type="domain" description="NlpC/P60" evidence="6">
    <location>
        <begin position="372"/>
        <end position="496"/>
    </location>
</feature>
<sequence>MIYLKAALLLKDYWKPILMVLITGIVLVLLGPFLLLTSSTPGGKEETIKKYIEVATNLQINWVELVAFDMVKYENHLDGKDPHDSAYHFIKLKYEEYKTEEKCIKTNKETGQCEEKQTQEIVTSSKEIKGKKAVQDFFAKFNLSGNSISNNIKKISDMPGKRVISSSVTLDEAMDDAKFTKEQKEYVKKLIEAGTIQQMFPDAGTGTGAVCTPSGTLNKELIRQQMDKAGVFKGMTDDFISIAEKNKIDPVLFIAIAFHETGRGTSPAVKNKNNPGGIMGSGGLWTFSTLHEGLDFMARNLYKLYISQGLTTITQIGGKYAPVGASNDPQGMNKDWVPVTTQIANSLGGLTMNCEAGNQGGGIVLDGSGGQKFDANKVYTSMAQFLGRPYVWAGANPAQGFDCSGLMQWNFRQAAGINLPRTAQEQYNATARVSKEQLQPGDLVFFYGTYVGPKVTHVGMYIGNGKMINSNSSGIKIDNVFEGYWNRQYYGGGRIVR</sequence>
<dbReference type="GO" id="GO:0008234">
    <property type="term" value="F:cysteine-type peptidase activity"/>
    <property type="evidence" value="ECO:0007669"/>
    <property type="project" value="UniProtKB-KW"/>
</dbReference>
<evidence type="ECO:0000313" key="8">
    <source>
        <dbReference type="Proteomes" id="UP000194143"/>
    </source>
</evidence>
<dbReference type="PANTHER" id="PTHR47053:SF1">
    <property type="entry name" value="MUREIN DD-ENDOPEPTIDASE MEPH-RELATED"/>
    <property type="match status" value="1"/>
</dbReference>
<dbReference type="PROSITE" id="PS51935">
    <property type="entry name" value="NLPC_P60"/>
    <property type="match status" value="1"/>
</dbReference>
<evidence type="ECO:0000256" key="1">
    <source>
        <dbReference type="ARBA" id="ARBA00007074"/>
    </source>
</evidence>
<dbReference type="PANTHER" id="PTHR47053">
    <property type="entry name" value="MUREIN DD-ENDOPEPTIDASE MEPH-RELATED"/>
    <property type="match status" value="1"/>
</dbReference>
<feature type="transmembrane region" description="Helical" evidence="5">
    <location>
        <begin position="17"/>
        <end position="36"/>
    </location>
</feature>
<dbReference type="EMBL" id="CP021065">
    <property type="protein sequence ID" value="ARP61852.1"/>
    <property type="molecule type" value="Genomic_DNA"/>
</dbReference>
<keyword evidence="2" id="KW-0645">Protease</keyword>
<dbReference type="GO" id="GO:0006508">
    <property type="term" value="P:proteolysis"/>
    <property type="evidence" value="ECO:0007669"/>
    <property type="project" value="UniProtKB-KW"/>
</dbReference>
<dbReference type="Pfam" id="PF00877">
    <property type="entry name" value="NLPC_P60"/>
    <property type="match status" value="1"/>
</dbReference>
<name>A0A1W6WZ43_BACTU</name>